<dbReference type="FunFam" id="3.30.160.100:FF:000001">
    <property type="entry name" value="Ribosome hibernation promoting factor"/>
    <property type="match status" value="1"/>
</dbReference>
<dbReference type="PANTHER" id="PTHR33231">
    <property type="entry name" value="30S RIBOSOMAL PROTEIN"/>
    <property type="match status" value="1"/>
</dbReference>
<keyword evidence="8" id="KW-1185">Reference proteome</keyword>
<dbReference type="InterPro" id="IPR034694">
    <property type="entry name" value="HPF_long/plastid"/>
</dbReference>
<dbReference type="Gene3D" id="3.30.505.50">
    <property type="entry name" value="Sigma 54 modulation/S30EA ribosomal protein, C-terminal domain"/>
    <property type="match status" value="1"/>
</dbReference>
<dbReference type="PANTHER" id="PTHR33231:SF1">
    <property type="entry name" value="30S RIBOSOMAL PROTEIN"/>
    <property type="match status" value="1"/>
</dbReference>
<comment type="similarity">
    <text evidence="2">Belongs to the HPF/YfiA ribosome-associated protein family. Short HPF subfamily.</text>
</comment>
<dbReference type="HAMAP" id="MF_00839">
    <property type="entry name" value="HPF"/>
    <property type="match status" value="1"/>
</dbReference>
<name>A0A2T1DVL3_9CYAN</name>
<dbReference type="GO" id="GO:0045900">
    <property type="term" value="P:negative regulation of translational elongation"/>
    <property type="evidence" value="ECO:0007669"/>
    <property type="project" value="TreeGrafter"/>
</dbReference>
<dbReference type="GO" id="GO:0043024">
    <property type="term" value="F:ribosomal small subunit binding"/>
    <property type="evidence" value="ECO:0007669"/>
    <property type="project" value="TreeGrafter"/>
</dbReference>
<dbReference type="RefSeq" id="WP_106259759.1">
    <property type="nucleotide sequence ID" value="NZ_CAWNSW010000105.1"/>
</dbReference>
<evidence type="ECO:0000256" key="1">
    <source>
        <dbReference type="ARBA" id="ARBA00022845"/>
    </source>
</evidence>
<organism evidence="7 8">
    <name type="scientific">Stenomitos frigidus ULC18</name>
    <dbReference type="NCBI Taxonomy" id="2107698"/>
    <lineage>
        <taxon>Bacteria</taxon>
        <taxon>Bacillati</taxon>
        <taxon>Cyanobacteriota</taxon>
        <taxon>Cyanophyceae</taxon>
        <taxon>Leptolyngbyales</taxon>
        <taxon>Leptolyngbyaceae</taxon>
        <taxon>Stenomitos</taxon>
    </lineage>
</organism>
<sequence>MKLVIQGKNIEITDSLREYVTSKIEKAVSHYQSLTTEVDVHLSVAKNPRVNSKQTAEVTIYVNGSIVRAEEGSESLYASIDLVADKISRQLRKYKEKRQAQSQAPVKTVEVLSDQPVASDLLQDRSPILPSQVLRTKYFAMPPMTTQEALEQLELVDHDFYMFLNSETGEINVIYERNHGGYGVIQPRKGNGHTNGKNVKTAHYEQNGNGYSDQSVPVAEVISHA</sequence>
<dbReference type="Pfam" id="PF16321">
    <property type="entry name" value="Ribosom_S30AE_C"/>
    <property type="match status" value="1"/>
</dbReference>
<dbReference type="NCBIfam" id="TIGR00741">
    <property type="entry name" value="yfiA"/>
    <property type="match status" value="1"/>
</dbReference>
<feature type="domain" description="Sigma 54 modulation/S30EA ribosomal protein C-terminal" evidence="6">
    <location>
        <begin position="131"/>
        <end position="184"/>
    </location>
</feature>
<dbReference type="InterPro" id="IPR036567">
    <property type="entry name" value="RHF-like"/>
</dbReference>
<dbReference type="CDD" id="cd00552">
    <property type="entry name" value="RaiA"/>
    <property type="match status" value="1"/>
</dbReference>
<evidence type="ECO:0000313" key="8">
    <source>
        <dbReference type="Proteomes" id="UP000239576"/>
    </source>
</evidence>
<dbReference type="Pfam" id="PF02482">
    <property type="entry name" value="Ribosomal_S30AE"/>
    <property type="match status" value="1"/>
</dbReference>
<dbReference type="EMBL" id="PVWK01000142">
    <property type="protein sequence ID" value="PSB24553.1"/>
    <property type="molecule type" value="Genomic_DNA"/>
</dbReference>
<evidence type="ECO:0000256" key="5">
    <source>
        <dbReference type="HAMAP-Rule" id="MF_00839"/>
    </source>
</evidence>
<comment type="subunit">
    <text evidence="5">Interacts with 100S ribosomes.</text>
</comment>
<dbReference type="InterPro" id="IPR050574">
    <property type="entry name" value="HPF/YfiA_ribosome-assoc"/>
</dbReference>
<comment type="subcellular location">
    <subcellularLocation>
        <location evidence="5">Cytoplasm</location>
    </subcellularLocation>
</comment>
<dbReference type="InterPro" id="IPR003489">
    <property type="entry name" value="RHF/RaiA"/>
</dbReference>
<dbReference type="AlphaFoldDB" id="A0A2T1DVL3"/>
<reference evidence="7 8" key="2">
    <citation type="submission" date="2018-03" db="EMBL/GenBank/DDBJ databases">
        <title>The ancient ancestry and fast evolution of plastids.</title>
        <authorList>
            <person name="Moore K.R."/>
            <person name="Magnabosco C."/>
            <person name="Momper L."/>
            <person name="Gold D.A."/>
            <person name="Bosak T."/>
            <person name="Fournier G.P."/>
        </authorList>
    </citation>
    <scope>NUCLEOTIDE SEQUENCE [LARGE SCALE GENOMIC DNA]</scope>
    <source>
        <strain evidence="7 8">ULC18</strain>
    </source>
</reference>
<comment type="similarity">
    <text evidence="5">Belongs to the HPF/YfiA ribosome-associated protein family. Long HPF subfamily.</text>
</comment>
<evidence type="ECO:0000259" key="6">
    <source>
        <dbReference type="Pfam" id="PF16321"/>
    </source>
</evidence>
<evidence type="ECO:0000256" key="2">
    <source>
        <dbReference type="ARBA" id="ARBA00038434"/>
    </source>
</evidence>
<proteinExistence type="inferred from homology"/>
<comment type="function">
    <text evidence="5">Required for dimerization of active 70S ribosomes into 100S ribosomes in stationary phase; 100S ribosomes are translationally inactive and sometimes present during exponential growth.</text>
</comment>
<dbReference type="FunFam" id="3.30.505.50:FF:000003">
    <property type="entry name" value="ribosome-binding factor PSRP1, chloroplastic"/>
    <property type="match status" value="1"/>
</dbReference>
<keyword evidence="1 5" id="KW-0810">Translation regulation</keyword>
<evidence type="ECO:0000313" key="7">
    <source>
        <dbReference type="EMBL" id="PSB24553.1"/>
    </source>
</evidence>
<comment type="caution">
    <text evidence="7">The sequence shown here is derived from an EMBL/GenBank/DDBJ whole genome shotgun (WGS) entry which is preliminary data.</text>
</comment>
<accession>A0A2T1DVL3</accession>
<gene>
    <name evidence="7" type="primary">raiA</name>
    <name evidence="5" type="synonym">hpf</name>
    <name evidence="7" type="ORF">C7B82_26370</name>
</gene>
<dbReference type="OrthoDB" id="9794975at2"/>
<evidence type="ECO:0000256" key="3">
    <source>
        <dbReference type="ARBA" id="ARBA00038695"/>
    </source>
</evidence>
<comment type="subunit">
    <text evidence="3">Associates exclusively with 100S ribosomes, which are dimers of 70S ribosomes.</text>
</comment>
<dbReference type="Proteomes" id="UP000239576">
    <property type="component" value="Unassembled WGS sequence"/>
</dbReference>
<evidence type="ECO:0000256" key="4">
    <source>
        <dbReference type="ARBA" id="ARBA00041148"/>
    </source>
</evidence>
<dbReference type="InterPro" id="IPR038416">
    <property type="entry name" value="Ribosom_S30AE_C_sf"/>
</dbReference>
<dbReference type="InterPro" id="IPR032528">
    <property type="entry name" value="Ribosom_S30AE_C"/>
</dbReference>
<dbReference type="SUPFAM" id="SSF69754">
    <property type="entry name" value="Ribosome binding protein Y (YfiA homologue)"/>
    <property type="match status" value="1"/>
</dbReference>
<dbReference type="GO" id="GO:0022627">
    <property type="term" value="C:cytosolic small ribosomal subunit"/>
    <property type="evidence" value="ECO:0007669"/>
    <property type="project" value="TreeGrafter"/>
</dbReference>
<protein>
    <recommendedName>
        <fullName evidence="4 5">Ribosome hibernation promoting factor</fullName>
        <shortName evidence="5">HPF</shortName>
    </recommendedName>
</protein>
<dbReference type="Gene3D" id="3.30.160.100">
    <property type="entry name" value="Ribosome hibernation promotion factor-like"/>
    <property type="match status" value="1"/>
</dbReference>
<reference evidence="8" key="1">
    <citation type="submission" date="2018-02" db="EMBL/GenBank/DDBJ databases">
        <authorList>
            <person name="Moore K."/>
            <person name="Momper L."/>
        </authorList>
    </citation>
    <scope>NUCLEOTIDE SEQUENCE [LARGE SCALE GENOMIC DNA]</scope>
    <source>
        <strain evidence="8">ULC18</strain>
    </source>
</reference>
<keyword evidence="5" id="KW-0963">Cytoplasm</keyword>